<comment type="similarity">
    <text evidence="2 7">Belongs to the MscS (TC 1.A.23) family.</text>
</comment>
<keyword evidence="5 7" id="KW-1133">Transmembrane helix</keyword>
<dbReference type="InterPro" id="IPR045275">
    <property type="entry name" value="MscS_archaea/bacteria_type"/>
</dbReference>
<comment type="subcellular location">
    <subcellularLocation>
        <location evidence="7">Cell inner membrane</location>
        <topology evidence="7">Multi-pass membrane protein</topology>
    </subcellularLocation>
    <subcellularLocation>
        <location evidence="1">Cell membrane</location>
        <topology evidence="1">Multi-pass membrane protein</topology>
    </subcellularLocation>
</comment>
<keyword evidence="6 7" id="KW-0472">Membrane</keyword>
<protein>
    <recommendedName>
        <fullName evidence="7">Small-conductance mechanosensitive channel</fullName>
    </recommendedName>
</protein>
<dbReference type="PANTHER" id="PTHR30221">
    <property type="entry name" value="SMALL-CONDUCTANCE MECHANOSENSITIVE CHANNEL"/>
    <property type="match status" value="1"/>
</dbReference>
<keyword evidence="12" id="KW-1185">Reference proteome</keyword>
<dbReference type="Gene3D" id="1.10.287.1260">
    <property type="match status" value="1"/>
</dbReference>
<accession>A0A919ALV7</accession>
<dbReference type="InterPro" id="IPR023408">
    <property type="entry name" value="MscS_beta-dom_sf"/>
</dbReference>
<dbReference type="GO" id="GO:0008381">
    <property type="term" value="F:mechanosensitive monoatomic ion channel activity"/>
    <property type="evidence" value="ECO:0007669"/>
    <property type="project" value="InterPro"/>
</dbReference>
<feature type="transmembrane region" description="Helical" evidence="7">
    <location>
        <begin position="95"/>
        <end position="124"/>
    </location>
</feature>
<reference evidence="11" key="1">
    <citation type="journal article" date="2014" name="Int. J. Syst. Evol. Microbiol.">
        <title>Complete genome sequence of Corynebacterium casei LMG S-19264T (=DSM 44701T), isolated from a smear-ripened cheese.</title>
        <authorList>
            <consortium name="US DOE Joint Genome Institute (JGI-PGF)"/>
            <person name="Walter F."/>
            <person name="Albersmeier A."/>
            <person name="Kalinowski J."/>
            <person name="Ruckert C."/>
        </authorList>
    </citation>
    <scope>NUCLEOTIDE SEQUENCE</scope>
    <source>
        <strain evidence="11">KCTC 42590</strain>
    </source>
</reference>
<dbReference type="InterPro" id="IPR049278">
    <property type="entry name" value="MS_channel_C"/>
</dbReference>
<keyword evidence="7" id="KW-0406">Ion transport</keyword>
<keyword evidence="3" id="KW-1003">Cell membrane</keyword>
<evidence type="ECO:0000259" key="10">
    <source>
        <dbReference type="Pfam" id="PF21088"/>
    </source>
</evidence>
<dbReference type="Pfam" id="PF21088">
    <property type="entry name" value="MS_channel_1st"/>
    <property type="match status" value="1"/>
</dbReference>
<dbReference type="InterPro" id="IPR011014">
    <property type="entry name" value="MscS_channel_TM-2"/>
</dbReference>
<dbReference type="InterPro" id="IPR011066">
    <property type="entry name" value="MscS_channel_C_sf"/>
</dbReference>
<organism evidence="11 12">
    <name type="scientific">Kordiimonas sediminis</name>
    <dbReference type="NCBI Taxonomy" id="1735581"/>
    <lineage>
        <taxon>Bacteria</taxon>
        <taxon>Pseudomonadati</taxon>
        <taxon>Pseudomonadota</taxon>
        <taxon>Alphaproteobacteria</taxon>
        <taxon>Kordiimonadales</taxon>
        <taxon>Kordiimonadaceae</taxon>
        <taxon>Kordiimonas</taxon>
    </lineage>
</organism>
<evidence type="ECO:0000256" key="7">
    <source>
        <dbReference type="RuleBase" id="RU369025"/>
    </source>
</evidence>
<evidence type="ECO:0000256" key="2">
    <source>
        <dbReference type="ARBA" id="ARBA00008017"/>
    </source>
</evidence>
<dbReference type="Gene3D" id="2.30.30.60">
    <property type="match status" value="1"/>
</dbReference>
<dbReference type="Gene3D" id="3.30.70.100">
    <property type="match status" value="1"/>
</dbReference>
<dbReference type="InterPro" id="IPR008910">
    <property type="entry name" value="MSC_TM_helix"/>
</dbReference>
<dbReference type="Pfam" id="PF05552">
    <property type="entry name" value="MS_channel_1st_1"/>
    <property type="match status" value="1"/>
</dbReference>
<feature type="domain" description="Mechanosensitive ion channel MscS C-terminal" evidence="9">
    <location>
        <begin position="183"/>
        <end position="265"/>
    </location>
</feature>
<evidence type="ECO:0000259" key="8">
    <source>
        <dbReference type="Pfam" id="PF00924"/>
    </source>
</evidence>
<dbReference type="InterPro" id="IPR006685">
    <property type="entry name" value="MscS_channel_2nd"/>
</dbReference>
<evidence type="ECO:0000256" key="4">
    <source>
        <dbReference type="ARBA" id="ARBA00022692"/>
    </source>
</evidence>
<dbReference type="RefSeq" id="WP_229819120.1">
    <property type="nucleotide sequence ID" value="NZ_BNCI01000001.1"/>
</dbReference>
<dbReference type="Proteomes" id="UP000630923">
    <property type="component" value="Unassembled WGS sequence"/>
</dbReference>
<evidence type="ECO:0000256" key="3">
    <source>
        <dbReference type="ARBA" id="ARBA00022475"/>
    </source>
</evidence>
<keyword evidence="7" id="KW-0407">Ion channel</keyword>
<keyword evidence="7" id="KW-0997">Cell inner membrane</keyword>
<dbReference type="InterPro" id="IPR010920">
    <property type="entry name" value="LSM_dom_sf"/>
</dbReference>
<evidence type="ECO:0000256" key="1">
    <source>
        <dbReference type="ARBA" id="ARBA00004651"/>
    </source>
</evidence>
<sequence length="276" mass="29875">MQEEMQQNMQEMLDLVMATVTNYGMSVVGAIIILIIGFWIAGKVKNWIMAASVKSEKMDTTVGTFLASAAKYAIVGFTLVAVLEKFGVQTTSFVAVLGAMGLAVGLALQGTLGHLASGVMLLVFRPFKVGQFIDAAGHSGTIKAINLFTTEMDTADNIRIIIPNSSVWGASIKNFNYHDTRRVDMVFGIGYGDDINKAMAVIGDVLKADARTFDDPAPVIVVGNLGDSSVDITVRVWCATSDYWGVKFDTTKTVKEEFDKNGIEIPFPQRVMHSVS</sequence>
<dbReference type="Pfam" id="PF00924">
    <property type="entry name" value="MS_channel_2nd"/>
    <property type="match status" value="1"/>
</dbReference>
<dbReference type="Pfam" id="PF21082">
    <property type="entry name" value="MS_channel_3rd"/>
    <property type="match status" value="1"/>
</dbReference>
<comment type="function">
    <text evidence="7">Mechanosensitive channel that participates in the regulation of osmotic pressure changes within the cell, opening in response to stretch forces in the membrane lipid bilayer, without the need for other proteins. Contributes to normal resistance to hypoosmotic shock. Forms an ion channel of 1.0 nanosiemens conductance with a slight preference for anions.</text>
</comment>
<name>A0A919ALV7_9PROT</name>
<feature type="domain" description="Mechanosensitive ion channel MscS" evidence="8">
    <location>
        <begin position="113"/>
        <end position="176"/>
    </location>
</feature>
<comment type="caution">
    <text evidence="7">Lacks conserved residue(s) required for the propagation of feature annotation.</text>
</comment>
<evidence type="ECO:0000313" key="11">
    <source>
        <dbReference type="EMBL" id="GHF15098.1"/>
    </source>
</evidence>
<proteinExistence type="inferred from homology"/>
<dbReference type="InterPro" id="IPR049142">
    <property type="entry name" value="MS_channel_1st"/>
</dbReference>
<feature type="domain" description="Mechanosensitive ion channel transmembrane helices 2/3" evidence="10">
    <location>
        <begin position="71"/>
        <end position="109"/>
    </location>
</feature>
<evidence type="ECO:0000313" key="12">
    <source>
        <dbReference type="Proteomes" id="UP000630923"/>
    </source>
</evidence>
<dbReference type="SUPFAM" id="SSF82861">
    <property type="entry name" value="Mechanosensitive channel protein MscS (YggB), transmembrane region"/>
    <property type="match status" value="1"/>
</dbReference>
<comment type="subunit">
    <text evidence="7">Homoheptamer.</text>
</comment>
<feature type="transmembrane region" description="Helical" evidence="7">
    <location>
        <begin position="20"/>
        <end position="41"/>
    </location>
</feature>
<dbReference type="AlphaFoldDB" id="A0A919ALV7"/>
<evidence type="ECO:0000256" key="5">
    <source>
        <dbReference type="ARBA" id="ARBA00022989"/>
    </source>
</evidence>
<dbReference type="GO" id="GO:0005886">
    <property type="term" value="C:plasma membrane"/>
    <property type="evidence" value="ECO:0007669"/>
    <property type="project" value="UniProtKB-SubCell"/>
</dbReference>
<comment type="caution">
    <text evidence="11">The sequence shown here is derived from an EMBL/GenBank/DDBJ whole genome shotgun (WGS) entry which is preliminary data.</text>
</comment>
<dbReference type="EMBL" id="BNCI01000001">
    <property type="protein sequence ID" value="GHF15098.1"/>
    <property type="molecule type" value="Genomic_DNA"/>
</dbReference>
<evidence type="ECO:0000259" key="9">
    <source>
        <dbReference type="Pfam" id="PF21082"/>
    </source>
</evidence>
<dbReference type="SUPFAM" id="SSF82689">
    <property type="entry name" value="Mechanosensitive channel protein MscS (YggB), C-terminal domain"/>
    <property type="match status" value="1"/>
</dbReference>
<evidence type="ECO:0000256" key="6">
    <source>
        <dbReference type="ARBA" id="ARBA00023136"/>
    </source>
</evidence>
<keyword evidence="4 7" id="KW-0812">Transmembrane</keyword>
<reference evidence="11" key="2">
    <citation type="submission" date="2020-09" db="EMBL/GenBank/DDBJ databases">
        <authorList>
            <person name="Sun Q."/>
            <person name="Kim S."/>
        </authorList>
    </citation>
    <scope>NUCLEOTIDE SEQUENCE</scope>
    <source>
        <strain evidence="11">KCTC 42590</strain>
    </source>
</reference>
<dbReference type="SUPFAM" id="SSF50182">
    <property type="entry name" value="Sm-like ribonucleoproteins"/>
    <property type="match status" value="1"/>
</dbReference>
<feature type="transmembrane region" description="Helical" evidence="7">
    <location>
        <begin position="62"/>
        <end position="83"/>
    </location>
</feature>
<gene>
    <name evidence="11" type="ORF">GCM10017044_06550</name>
</gene>
<dbReference type="PANTHER" id="PTHR30221:SF1">
    <property type="entry name" value="SMALL-CONDUCTANCE MECHANOSENSITIVE CHANNEL"/>
    <property type="match status" value="1"/>
</dbReference>
<keyword evidence="7" id="KW-0813">Transport</keyword>